<reference evidence="10 11" key="1">
    <citation type="submission" date="2014-01" db="EMBL/GenBank/DDBJ databases">
        <title>Actinotalea ferrariae CF5-4.</title>
        <authorList>
            <person name="Chen F."/>
            <person name="Li Y."/>
            <person name="Wang G."/>
        </authorList>
    </citation>
    <scope>NUCLEOTIDE SEQUENCE [LARGE SCALE GENOMIC DNA]</scope>
    <source>
        <strain evidence="10 11">CF5-4</strain>
    </source>
</reference>
<dbReference type="Proteomes" id="UP000019753">
    <property type="component" value="Unassembled WGS sequence"/>
</dbReference>
<dbReference type="Pfam" id="PF00498">
    <property type="entry name" value="FHA"/>
    <property type="match status" value="1"/>
</dbReference>
<dbReference type="PANTHER" id="PTHR36115:SF6">
    <property type="entry name" value="PROLINE-RICH ANTIGEN HOMOLOG"/>
    <property type="match status" value="1"/>
</dbReference>
<feature type="compositionally biased region" description="Basic and acidic residues" evidence="7">
    <location>
        <begin position="194"/>
        <end position="208"/>
    </location>
</feature>
<dbReference type="InterPro" id="IPR010432">
    <property type="entry name" value="RDD"/>
</dbReference>
<keyword evidence="3" id="KW-0597">Phosphoprotein</keyword>
<keyword evidence="11" id="KW-1185">Reference proteome</keyword>
<keyword evidence="4 8" id="KW-0812">Transmembrane</keyword>
<feature type="transmembrane region" description="Helical" evidence="8">
    <location>
        <begin position="42"/>
        <end position="64"/>
    </location>
</feature>
<feature type="region of interest" description="Disordered" evidence="7">
    <location>
        <begin position="272"/>
        <end position="292"/>
    </location>
</feature>
<dbReference type="InterPro" id="IPR051791">
    <property type="entry name" value="Pra-immunoreactive"/>
</dbReference>
<evidence type="ECO:0000259" key="9">
    <source>
        <dbReference type="PROSITE" id="PS50006"/>
    </source>
</evidence>
<protein>
    <submittedName>
        <fullName evidence="10">Phosphopeptide-binding protein</fullName>
    </submittedName>
</protein>
<sequence>MGRRLLAALADGALALLAVGVPTAVAVRPVLADPTDPTVAPGAGWLVAGWVLLLALGVTQWVLLGRRGWTLGKRAAGVLVLSERSGFPPGLGAAFLRLLVPGLANLLPVLGPVVVHLSPFFDATGRRQGWHDKAAGTVVVDARHVAAPRTAEVERRLQHLLTPDAGRGERAVDGPHVVPAAVDTTVPGPITDRSPADADRADTDRADTDLADTGMVRRVPGVTSSVPSPSRPADQASAAEPSPLIARTTDEAGPADTPVHADEPVVHVSVPAGVASGHGLPPTRALVPGTRVVPPPDVVSDVPFPSTYRREDEDVEATRLRPARAKVPELAAQELEVTVELTDGQRVTFSGSALIGRNPTPRPGEDGCRLITVADPGRSVSKTHLLLGVDRNGPWVRDRHSTNGTVVTLADGQQILCGADQQVRLPPGASVAFGDYGLSVATVDAV</sequence>
<comment type="subcellular location">
    <subcellularLocation>
        <location evidence="1">Cell membrane</location>
        <topology evidence="1">Multi-pass membrane protein</topology>
    </subcellularLocation>
</comment>
<proteinExistence type="predicted"/>
<name>A0A021VW18_9CELL</name>
<feature type="domain" description="FHA" evidence="9">
    <location>
        <begin position="353"/>
        <end position="408"/>
    </location>
</feature>
<evidence type="ECO:0000256" key="2">
    <source>
        <dbReference type="ARBA" id="ARBA00022475"/>
    </source>
</evidence>
<evidence type="ECO:0000256" key="8">
    <source>
        <dbReference type="SAM" id="Phobius"/>
    </source>
</evidence>
<evidence type="ECO:0000256" key="3">
    <source>
        <dbReference type="ARBA" id="ARBA00022553"/>
    </source>
</evidence>
<comment type="caution">
    <text evidence="10">The sequence shown here is derived from an EMBL/GenBank/DDBJ whole genome shotgun (WGS) entry which is preliminary data.</text>
</comment>
<evidence type="ECO:0000313" key="11">
    <source>
        <dbReference type="Proteomes" id="UP000019753"/>
    </source>
</evidence>
<evidence type="ECO:0000256" key="1">
    <source>
        <dbReference type="ARBA" id="ARBA00004651"/>
    </source>
</evidence>
<gene>
    <name evidence="10" type="ORF">N866_13915</name>
</gene>
<evidence type="ECO:0000256" key="7">
    <source>
        <dbReference type="SAM" id="MobiDB-lite"/>
    </source>
</evidence>
<dbReference type="SUPFAM" id="SSF49879">
    <property type="entry name" value="SMAD/FHA domain"/>
    <property type="match status" value="1"/>
</dbReference>
<dbReference type="Pfam" id="PF06271">
    <property type="entry name" value="RDD"/>
    <property type="match status" value="1"/>
</dbReference>
<dbReference type="InterPro" id="IPR008984">
    <property type="entry name" value="SMAD_FHA_dom_sf"/>
</dbReference>
<feature type="compositionally biased region" description="Low complexity" evidence="7">
    <location>
        <begin position="211"/>
        <end position="232"/>
    </location>
</feature>
<keyword evidence="5 8" id="KW-1133">Transmembrane helix</keyword>
<dbReference type="AlphaFoldDB" id="A0A021VW18"/>
<dbReference type="CDD" id="cd00060">
    <property type="entry name" value="FHA"/>
    <property type="match status" value="1"/>
</dbReference>
<feature type="region of interest" description="Disordered" evidence="7">
    <location>
        <begin position="179"/>
        <end position="241"/>
    </location>
</feature>
<dbReference type="EMBL" id="AXCW01000040">
    <property type="protein sequence ID" value="EYR64240.1"/>
    <property type="molecule type" value="Genomic_DNA"/>
</dbReference>
<dbReference type="PANTHER" id="PTHR36115">
    <property type="entry name" value="PROLINE-RICH ANTIGEN HOMOLOG-RELATED"/>
    <property type="match status" value="1"/>
</dbReference>
<evidence type="ECO:0000256" key="4">
    <source>
        <dbReference type="ARBA" id="ARBA00022692"/>
    </source>
</evidence>
<dbReference type="Gene3D" id="2.60.200.20">
    <property type="match status" value="1"/>
</dbReference>
<evidence type="ECO:0000313" key="10">
    <source>
        <dbReference type="EMBL" id="EYR64240.1"/>
    </source>
</evidence>
<dbReference type="PROSITE" id="PS50006">
    <property type="entry name" value="FHA_DOMAIN"/>
    <property type="match status" value="1"/>
</dbReference>
<organism evidence="10 11">
    <name type="scientific">Actinotalea ferrariae CF5-4</name>
    <dbReference type="NCBI Taxonomy" id="948458"/>
    <lineage>
        <taxon>Bacteria</taxon>
        <taxon>Bacillati</taxon>
        <taxon>Actinomycetota</taxon>
        <taxon>Actinomycetes</taxon>
        <taxon>Micrococcales</taxon>
        <taxon>Cellulomonadaceae</taxon>
        <taxon>Actinotalea</taxon>
    </lineage>
</organism>
<dbReference type="GO" id="GO:0005886">
    <property type="term" value="C:plasma membrane"/>
    <property type="evidence" value="ECO:0007669"/>
    <property type="project" value="UniProtKB-SubCell"/>
</dbReference>
<keyword evidence="6 8" id="KW-0472">Membrane</keyword>
<dbReference type="InterPro" id="IPR000253">
    <property type="entry name" value="FHA_dom"/>
</dbReference>
<evidence type="ECO:0000256" key="5">
    <source>
        <dbReference type="ARBA" id="ARBA00022989"/>
    </source>
</evidence>
<accession>A0A021VW18</accession>
<keyword evidence="2" id="KW-1003">Cell membrane</keyword>
<evidence type="ECO:0000256" key="6">
    <source>
        <dbReference type="ARBA" id="ARBA00023136"/>
    </source>
</evidence>